<evidence type="ECO:0000313" key="1">
    <source>
        <dbReference type="EMBL" id="PRX55622.1"/>
    </source>
</evidence>
<keyword evidence="2" id="KW-1185">Reference proteome</keyword>
<dbReference type="Proteomes" id="UP000238312">
    <property type="component" value="Unassembled WGS sequence"/>
</dbReference>
<evidence type="ECO:0000313" key="2">
    <source>
        <dbReference type="Proteomes" id="UP000238312"/>
    </source>
</evidence>
<protein>
    <submittedName>
        <fullName evidence="1">Uncharacterized protein</fullName>
    </submittedName>
</protein>
<comment type="caution">
    <text evidence="1">The sequence shown here is derived from an EMBL/GenBank/DDBJ whole genome shotgun (WGS) entry which is preliminary data.</text>
</comment>
<dbReference type="AlphaFoldDB" id="A0A2T0MDN3"/>
<proteinExistence type="predicted"/>
<organism evidence="1 2">
    <name type="scientific">Nonomuraea fuscirosea</name>
    <dbReference type="NCBI Taxonomy" id="1291556"/>
    <lineage>
        <taxon>Bacteria</taxon>
        <taxon>Bacillati</taxon>
        <taxon>Actinomycetota</taxon>
        <taxon>Actinomycetes</taxon>
        <taxon>Streptosporangiales</taxon>
        <taxon>Streptosporangiaceae</taxon>
        <taxon>Nonomuraea</taxon>
    </lineage>
</organism>
<sequence length="37" mass="4274">MLFGKGFYPMIQQAYANRLKTWDDWQDLSVEAHGQAG</sequence>
<name>A0A2T0MDN3_9ACTN</name>
<dbReference type="EMBL" id="PVNG01000026">
    <property type="protein sequence ID" value="PRX55622.1"/>
    <property type="molecule type" value="Genomic_DNA"/>
</dbReference>
<reference evidence="1 2" key="1">
    <citation type="submission" date="2018-03" db="EMBL/GenBank/DDBJ databases">
        <title>Genomic Encyclopedia of Type Strains, Phase III (KMG-III): the genomes of soil and plant-associated and newly described type strains.</title>
        <authorList>
            <person name="Whitman W."/>
        </authorList>
    </citation>
    <scope>NUCLEOTIDE SEQUENCE [LARGE SCALE GENOMIC DNA]</scope>
    <source>
        <strain evidence="1 2">CGMCC 4.7104</strain>
    </source>
</reference>
<accession>A0A2T0MDN3</accession>
<gene>
    <name evidence="1" type="ORF">B0I32_12682</name>
</gene>